<feature type="region of interest" description="Disordered" evidence="1">
    <location>
        <begin position="26"/>
        <end position="45"/>
    </location>
</feature>
<organism evidence="2 3">
    <name type="scientific">Marchantia polymorpha</name>
    <name type="common">Common liverwort</name>
    <name type="synonym">Marchantia aquatica</name>
    <dbReference type="NCBI Taxonomy" id="3197"/>
    <lineage>
        <taxon>Eukaryota</taxon>
        <taxon>Viridiplantae</taxon>
        <taxon>Streptophyta</taxon>
        <taxon>Embryophyta</taxon>
        <taxon>Marchantiophyta</taxon>
        <taxon>Marchantiopsida</taxon>
        <taxon>Marchantiidae</taxon>
        <taxon>Marchantiales</taxon>
        <taxon>Marchantiaceae</taxon>
        <taxon>Marchantia</taxon>
    </lineage>
</organism>
<evidence type="ECO:0000256" key="1">
    <source>
        <dbReference type="SAM" id="MobiDB-lite"/>
    </source>
</evidence>
<dbReference type="Proteomes" id="UP000244005">
    <property type="component" value="Unassembled WGS sequence"/>
</dbReference>
<gene>
    <name evidence="2" type="ORF">MARPO_0171s0018</name>
</gene>
<dbReference type="InterPro" id="IPR012337">
    <property type="entry name" value="RNaseH-like_sf"/>
</dbReference>
<evidence type="ECO:0000313" key="2">
    <source>
        <dbReference type="EMBL" id="PTQ28176.1"/>
    </source>
</evidence>
<sequence>MSMNSFAFDQSATVEPDTVNIILDSQPSSVQSTQTPHPTSVQKTQIPRGWIKSDECTHCGEELDGKPDKLEFHILHRCSLDSVSRVEYMRIVERFSKRKRMAVNTSIRSQLGFESEQMASSGHYQQHLPKYFSPTMNLDILEAPHLRRVVSYRLLQKRYSECLLELGEELKSAIDVTITMDGWEDVSNNSIYAVMAITSVKQWMVDIVHFTGRPTANALQQQLILSTNKSILPLTSVVAFVLDSSTRFQHCVKKSKLPNEPPINKDIFKLVEDDYHFAMNKELCKLIKPIADSIARMEQSSTTLDQIFAELIKLYTVVKDTDVTEFCSLFKAHMIKIIQKRASEFDHPIYFVALFLNPQYQSVAISRTKTYNNIQNDIANFAKGWRFTKANTISLLADLNEYTNRSEVFTNSQPKDCAINFWQSLVGANALRVFALKIFSIAPHNAAVEHCFHNSHYQRQKFAIACQSNA</sequence>
<dbReference type="OrthoDB" id="2447089at2759"/>
<reference evidence="3" key="1">
    <citation type="journal article" date="2017" name="Cell">
        <title>Insights into land plant evolution garnered from the Marchantia polymorpha genome.</title>
        <authorList>
            <person name="Bowman J.L."/>
            <person name="Kohchi T."/>
            <person name="Yamato K.T."/>
            <person name="Jenkins J."/>
            <person name="Shu S."/>
            <person name="Ishizaki K."/>
            <person name="Yamaoka S."/>
            <person name="Nishihama R."/>
            <person name="Nakamura Y."/>
            <person name="Berger F."/>
            <person name="Adam C."/>
            <person name="Aki S.S."/>
            <person name="Althoff F."/>
            <person name="Araki T."/>
            <person name="Arteaga-Vazquez M.A."/>
            <person name="Balasubrmanian S."/>
            <person name="Barry K."/>
            <person name="Bauer D."/>
            <person name="Boehm C.R."/>
            <person name="Briginshaw L."/>
            <person name="Caballero-Perez J."/>
            <person name="Catarino B."/>
            <person name="Chen F."/>
            <person name="Chiyoda S."/>
            <person name="Chovatia M."/>
            <person name="Davies K.M."/>
            <person name="Delmans M."/>
            <person name="Demura T."/>
            <person name="Dierschke T."/>
            <person name="Dolan L."/>
            <person name="Dorantes-Acosta A.E."/>
            <person name="Eklund D.M."/>
            <person name="Florent S.N."/>
            <person name="Flores-Sandoval E."/>
            <person name="Fujiyama A."/>
            <person name="Fukuzawa H."/>
            <person name="Galik B."/>
            <person name="Grimanelli D."/>
            <person name="Grimwood J."/>
            <person name="Grossniklaus U."/>
            <person name="Hamada T."/>
            <person name="Haseloff J."/>
            <person name="Hetherington A.J."/>
            <person name="Higo A."/>
            <person name="Hirakawa Y."/>
            <person name="Hundley H.N."/>
            <person name="Ikeda Y."/>
            <person name="Inoue K."/>
            <person name="Inoue S.I."/>
            <person name="Ishida S."/>
            <person name="Jia Q."/>
            <person name="Kakita M."/>
            <person name="Kanazawa T."/>
            <person name="Kawai Y."/>
            <person name="Kawashima T."/>
            <person name="Kennedy M."/>
            <person name="Kinose K."/>
            <person name="Kinoshita T."/>
            <person name="Kohara Y."/>
            <person name="Koide E."/>
            <person name="Komatsu K."/>
            <person name="Kopischke S."/>
            <person name="Kubo M."/>
            <person name="Kyozuka J."/>
            <person name="Lagercrantz U."/>
            <person name="Lin S.S."/>
            <person name="Lindquist E."/>
            <person name="Lipzen A.M."/>
            <person name="Lu C.W."/>
            <person name="De Luna E."/>
            <person name="Martienssen R.A."/>
            <person name="Minamino N."/>
            <person name="Mizutani M."/>
            <person name="Mizutani M."/>
            <person name="Mochizuki N."/>
            <person name="Monte I."/>
            <person name="Mosher R."/>
            <person name="Nagasaki H."/>
            <person name="Nakagami H."/>
            <person name="Naramoto S."/>
            <person name="Nishitani K."/>
            <person name="Ohtani M."/>
            <person name="Okamoto T."/>
            <person name="Okumura M."/>
            <person name="Phillips J."/>
            <person name="Pollak B."/>
            <person name="Reinders A."/>
            <person name="Rovekamp M."/>
            <person name="Sano R."/>
            <person name="Sawa S."/>
            <person name="Schmid M.W."/>
            <person name="Shirakawa M."/>
            <person name="Solano R."/>
            <person name="Spunde A."/>
            <person name="Suetsugu N."/>
            <person name="Sugano S."/>
            <person name="Sugiyama A."/>
            <person name="Sun R."/>
            <person name="Suzuki Y."/>
            <person name="Takenaka M."/>
            <person name="Takezawa D."/>
            <person name="Tomogane H."/>
            <person name="Tsuzuki M."/>
            <person name="Ueda T."/>
            <person name="Umeda M."/>
            <person name="Ward J.M."/>
            <person name="Watanabe Y."/>
            <person name="Yazaki K."/>
            <person name="Yokoyama R."/>
            <person name="Yoshitake Y."/>
            <person name="Yotsui I."/>
            <person name="Zachgo S."/>
            <person name="Schmutz J."/>
        </authorList>
    </citation>
    <scope>NUCLEOTIDE SEQUENCE [LARGE SCALE GENOMIC DNA]</scope>
    <source>
        <strain evidence="3">Tak-1</strain>
    </source>
</reference>
<evidence type="ECO:0000313" key="3">
    <source>
        <dbReference type="Proteomes" id="UP000244005"/>
    </source>
</evidence>
<dbReference type="SUPFAM" id="SSF53098">
    <property type="entry name" value="Ribonuclease H-like"/>
    <property type="match status" value="1"/>
</dbReference>
<proteinExistence type="predicted"/>
<name>A0A2R6W2U1_MARPO</name>
<evidence type="ECO:0008006" key="4">
    <source>
        <dbReference type="Google" id="ProtNLM"/>
    </source>
</evidence>
<keyword evidence="3" id="KW-1185">Reference proteome</keyword>
<protein>
    <recommendedName>
        <fullName evidence="4">DUF659 domain-containing protein</fullName>
    </recommendedName>
</protein>
<accession>A0A2R6W2U1</accession>
<dbReference type="AlphaFoldDB" id="A0A2R6W2U1"/>
<dbReference type="EMBL" id="KZ772841">
    <property type="protein sequence ID" value="PTQ28176.1"/>
    <property type="molecule type" value="Genomic_DNA"/>
</dbReference>
<feature type="compositionally biased region" description="Low complexity" evidence="1">
    <location>
        <begin position="26"/>
        <end position="40"/>
    </location>
</feature>